<dbReference type="Gene3D" id="3.90.120.10">
    <property type="entry name" value="DNA Methylase, subunit A, domain 2"/>
    <property type="match status" value="1"/>
</dbReference>
<evidence type="ECO:0000256" key="3">
    <source>
        <dbReference type="ARBA" id="ARBA00022679"/>
    </source>
</evidence>
<dbReference type="InterPro" id="IPR001525">
    <property type="entry name" value="C5_MeTfrase"/>
</dbReference>
<feature type="region of interest" description="Disordered" evidence="6">
    <location>
        <begin position="186"/>
        <end position="218"/>
    </location>
</feature>
<keyword evidence="8" id="KW-1185">Reference proteome</keyword>
<proteinExistence type="inferred from homology"/>
<dbReference type="AlphaFoldDB" id="A0A9X0DK86"/>
<evidence type="ECO:0000256" key="5">
    <source>
        <dbReference type="PROSITE-ProRule" id="PRU01016"/>
    </source>
</evidence>
<evidence type="ECO:0000313" key="7">
    <source>
        <dbReference type="EMBL" id="KAJ8064697.1"/>
    </source>
</evidence>
<evidence type="ECO:0000256" key="6">
    <source>
        <dbReference type="SAM" id="MobiDB-lite"/>
    </source>
</evidence>
<dbReference type="GO" id="GO:0044027">
    <property type="term" value="P:negative regulation of gene expression via chromosomal CpG island methylation"/>
    <property type="evidence" value="ECO:0007669"/>
    <property type="project" value="TreeGrafter"/>
</dbReference>
<dbReference type="InterPro" id="IPR050390">
    <property type="entry name" value="C5-Methyltransferase"/>
</dbReference>
<comment type="similarity">
    <text evidence="5">Belongs to the class I-like SAM-binding methyltransferase superfamily. C5-methyltransferase family.</text>
</comment>
<keyword evidence="4 5" id="KW-0949">S-adenosyl-L-methionine</keyword>
<evidence type="ECO:0000256" key="1">
    <source>
        <dbReference type="ARBA" id="ARBA00011975"/>
    </source>
</evidence>
<dbReference type="SUPFAM" id="SSF53335">
    <property type="entry name" value="S-adenosyl-L-methionine-dependent methyltransferases"/>
    <property type="match status" value="1"/>
</dbReference>
<evidence type="ECO:0000256" key="2">
    <source>
        <dbReference type="ARBA" id="ARBA00022603"/>
    </source>
</evidence>
<dbReference type="GO" id="GO:0003886">
    <property type="term" value="F:DNA (cytosine-5-)-methyltransferase activity"/>
    <property type="evidence" value="ECO:0007669"/>
    <property type="project" value="UniProtKB-EC"/>
</dbReference>
<feature type="compositionally biased region" description="Polar residues" evidence="6">
    <location>
        <begin position="205"/>
        <end position="215"/>
    </location>
</feature>
<dbReference type="GO" id="GO:0003677">
    <property type="term" value="F:DNA binding"/>
    <property type="evidence" value="ECO:0007669"/>
    <property type="project" value="TreeGrafter"/>
</dbReference>
<name>A0A9X0DK86_9HELO</name>
<keyword evidence="3 5" id="KW-0808">Transferase</keyword>
<dbReference type="PANTHER" id="PTHR10629:SF52">
    <property type="entry name" value="DNA (CYTOSINE-5)-METHYLTRANSFERASE 1"/>
    <property type="match status" value="1"/>
</dbReference>
<dbReference type="EC" id="2.1.1.37" evidence="1"/>
<dbReference type="GO" id="GO:0032259">
    <property type="term" value="P:methylation"/>
    <property type="evidence" value="ECO:0007669"/>
    <property type="project" value="UniProtKB-KW"/>
</dbReference>
<dbReference type="PROSITE" id="PS51679">
    <property type="entry name" value="SAM_MT_C5"/>
    <property type="match status" value="1"/>
</dbReference>
<reference evidence="7" key="1">
    <citation type="submission" date="2022-11" db="EMBL/GenBank/DDBJ databases">
        <title>Genome Resource of Sclerotinia nivalis Strain SnTB1, a Plant Pathogen Isolated from American Ginseng.</title>
        <authorList>
            <person name="Fan S."/>
        </authorList>
    </citation>
    <scope>NUCLEOTIDE SEQUENCE</scope>
    <source>
        <strain evidence="7">SnTB1</strain>
    </source>
</reference>
<evidence type="ECO:0000256" key="4">
    <source>
        <dbReference type="ARBA" id="ARBA00022691"/>
    </source>
</evidence>
<feature type="active site" evidence="5">
    <location>
        <position position="586"/>
    </location>
</feature>
<keyword evidence="2 5" id="KW-0489">Methyltransferase</keyword>
<accession>A0A9X0DK86</accession>
<evidence type="ECO:0000313" key="8">
    <source>
        <dbReference type="Proteomes" id="UP001152300"/>
    </source>
</evidence>
<gene>
    <name evidence="7" type="ORF">OCU04_007018</name>
</gene>
<dbReference type="GO" id="GO:0005634">
    <property type="term" value="C:nucleus"/>
    <property type="evidence" value="ECO:0007669"/>
    <property type="project" value="TreeGrafter"/>
</dbReference>
<dbReference type="InterPro" id="IPR029063">
    <property type="entry name" value="SAM-dependent_MTases_sf"/>
</dbReference>
<dbReference type="EMBL" id="JAPEIS010000007">
    <property type="protein sequence ID" value="KAJ8064697.1"/>
    <property type="molecule type" value="Genomic_DNA"/>
</dbReference>
<organism evidence="7 8">
    <name type="scientific">Sclerotinia nivalis</name>
    <dbReference type="NCBI Taxonomy" id="352851"/>
    <lineage>
        <taxon>Eukaryota</taxon>
        <taxon>Fungi</taxon>
        <taxon>Dikarya</taxon>
        <taxon>Ascomycota</taxon>
        <taxon>Pezizomycotina</taxon>
        <taxon>Leotiomycetes</taxon>
        <taxon>Helotiales</taxon>
        <taxon>Sclerotiniaceae</taxon>
        <taxon>Sclerotinia</taxon>
    </lineage>
</organism>
<dbReference type="OrthoDB" id="414133at2759"/>
<dbReference type="Gene3D" id="3.40.50.150">
    <property type="entry name" value="Vaccinia Virus protein VP39"/>
    <property type="match status" value="1"/>
</dbReference>
<comment type="caution">
    <text evidence="7">The sequence shown here is derived from an EMBL/GenBank/DDBJ whole genome shotgun (WGS) entry which is preliminary data.</text>
</comment>
<protein>
    <recommendedName>
        <fullName evidence="1">DNA (cytosine-5-)-methyltransferase</fullName>
        <ecNumber evidence="1">2.1.1.37</ecNumber>
    </recommendedName>
</protein>
<dbReference type="Proteomes" id="UP001152300">
    <property type="component" value="Unassembled WGS sequence"/>
</dbReference>
<dbReference type="Pfam" id="PF00145">
    <property type="entry name" value="DNA_methylase"/>
    <property type="match status" value="2"/>
</dbReference>
<sequence>MGFDIGKAKFGQGQEQISRKDKINYSTIGTGTGTRGHTMSSPDKAIFIDYGVGVEFGIDNISSSYASKMRPASPALSEASSCTLREDSPEPVIASDPVLTNSIALDAKPYSASLSELPVTIPTPTKKRLREEVELSWSTREIFNTTKRHIEAPVAAFHNTHTNSRPLQLRTVPQAASLNQKIPLQSLRTHQSKPRVNSPPLPVQPSASLANSNTFRHAPLPVTPKQVINLDEEDFPTKFQVPPGSEVIDLEDYEIEAELEKEIFGIGPQIAAQANFQRASFSERNPKIVLPNVEDESLPWKSSFLRPGKTVELSNGTFLKIKSIVRNVTSDEVSIRGWKLVRTRDFILDGIAGKKRNELAFVHEIDGNDRRDAWEQSVQTIRVDEVIKIRRLICTNRSFPECRYNKEEIPPEIRNKGEKEILQYVEDEMLLVARRAFVARYTDAEERLRKGPLVDRPRESAILRSLKKEECTEGEFIDPNIKKKEWRGETVLGGSGNLNNGDNPSSSSSKYTYGDGYCGAGGMTAGAAAAGLKVRWGFDFNPHAGLTWQNNFPLAKFHLLPVNEFATLPDPRKNLWVDILHLSPPCQVFSPVHTVPGRNDEMNYASLFGVRCAIEKARPRIVTLEQTFGILHPKNKDAFNGLIACFTDLGFDVSWQVVKFQGYGLPSRRNRLIILASCPGEALPHMPQYTYHPPHLRSATKKPYKTPNQVLSTILPNAPNHDPHNPQLNRANYVPWDGSLICGCILTGGGIGLGLPDGSRGMTNRELAALQGFPLKHVFYGQEIRKQVGNAVPPVFGKILLGSVRRQLERRDGWFMAEGIVVSDDGE</sequence>
<dbReference type="PANTHER" id="PTHR10629">
    <property type="entry name" value="CYTOSINE-SPECIFIC METHYLTRANSFERASE"/>
    <property type="match status" value="1"/>
</dbReference>